<evidence type="ECO:0000313" key="3">
    <source>
        <dbReference type="Proteomes" id="UP000322667"/>
    </source>
</evidence>
<gene>
    <name evidence="2" type="ORF">ES332_D02G243800v1</name>
</gene>
<dbReference type="AlphaFoldDB" id="A0A5D2M1B2"/>
<organism evidence="2 3">
    <name type="scientific">Gossypium tomentosum</name>
    <name type="common">Hawaiian cotton</name>
    <name type="synonym">Gossypium sandvicense</name>
    <dbReference type="NCBI Taxonomy" id="34277"/>
    <lineage>
        <taxon>Eukaryota</taxon>
        <taxon>Viridiplantae</taxon>
        <taxon>Streptophyta</taxon>
        <taxon>Embryophyta</taxon>
        <taxon>Tracheophyta</taxon>
        <taxon>Spermatophyta</taxon>
        <taxon>Magnoliopsida</taxon>
        <taxon>eudicotyledons</taxon>
        <taxon>Gunneridae</taxon>
        <taxon>Pentapetalae</taxon>
        <taxon>rosids</taxon>
        <taxon>malvids</taxon>
        <taxon>Malvales</taxon>
        <taxon>Malvaceae</taxon>
        <taxon>Malvoideae</taxon>
        <taxon>Gossypium</taxon>
    </lineage>
</organism>
<keyword evidence="1" id="KW-0812">Transmembrane</keyword>
<dbReference type="EMBL" id="CM017624">
    <property type="protein sequence ID" value="TYH85123.1"/>
    <property type="molecule type" value="Genomic_DNA"/>
</dbReference>
<name>A0A5D2M1B2_GOSTO</name>
<sequence length="106" mass="11880">MDLKKHKRCLLPSQICKASWSASKPIYHNVPVLGFSEALVTYRGEQNGILAVSLFCVVSLGRAAHSIMVVSLLRRQRHTFFSLHLPESLLFLMPLVFKLGVCFPAI</sequence>
<protein>
    <submittedName>
        <fullName evidence="2">Uncharacterized protein</fullName>
    </submittedName>
</protein>
<reference evidence="2 3" key="1">
    <citation type="submission" date="2019-07" db="EMBL/GenBank/DDBJ databases">
        <title>WGS assembly of Gossypium tomentosum.</title>
        <authorList>
            <person name="Chen Z.J."/>
            <person name="Sreedasyam A."/>
            <person name="Ando A."/>
            <person name="Song Q."/>
            <person name="De L."/>
            <person name="Hulse-Kemp A."/>
            <person name="Ding M."/>
            <person name="Ye W."/>
            <person name="Kirkbride R."/>
            <person name="Jenkins J."/>
            <person name="Plott C."/>
            <person name="Lovell J."/>
            <person name="Lin Y.-M."/>
            <person name="Vaughn R."/>
            <person name="Liu B."/>
            <person name="Li W."/>
            <person name="Simpson S."/>
            <person name="Scheffler B."/>
            <person name="Saski C."/>
            <person name="Grover C."/>
            <person name="Hu G."/>
            <person name="Conover J."/>
            <person name="Carlson J."/>
            <person name="Shu S."/>
            <person name="Boston L."/>
            <person name="Williams M."/>
            <person name="Peterson D."/>
            <person name="Mcgee K."/>
            <person name="Jones D."/>
            <person name="Wendel J."/>
            <person name="Stelly D."/>
            <person name="Grimwood J."/>
            <person name="Schmutz J."/>
        </authorList>
    </citation>
    <scope>NUCLEOTIDE SEQUENCE [LARGE SCALE GENOMIC DNA]</scope>
    <source>
        <strain evidence="2">7179.01</strain>
    </source>
</reference>
<dbReference type="Proteomes" id="UP000322667">
    <property type="component" value="Chromosome D02"/>
</dbReference>
<evidence type="ECO:0000313" key="2">
    <source>
        <dbReference type="EMBL" id="TYH85123.1"/>
    </source>
</evidence>
<evidence type="ECO:0000256" key="1">
    <source>
        <dbReference type="SAM" id="Phobius"/>
    </source>
</evidence>
<feature type="transmembrane region" description="Helical" evidence="1">
    <location>
        <begin position="49"/>
        <end position="73"/>
    </location>
</feature>
<keyword evidence="3" id="KW-1185">Reference proteome</keyword>
<accession>A0A5D2M1B2</accession>
<keyword evidence="1" id="KW-1133">Transmembrane helix</keyword>
<keyword evidence="1" id="KW-0472">Membrane</keyword>
<proteinExistence type="predicted"/>